<protein>
    <submittedName>
        <fullName evidence="1">Uncharacterized protein</fullName>
    </submittedName>
</protein>
<dbReference type="RefSeq" id="WP_072902192.1">
    <property type="nucleotide sequence ID" value="NZ_FRAD01000005.1"/>
</dbReference>
<accession>A0A1M6L3J4</accession>
<gene>
    <name evidence="1" type="ORF">SAMN02745248_00608</name>
</gene>
<dbReference type="AlphaFoldDB" id="A0A1M6L3J4"/>
<sequence>MTNTFNMPISDLIKYLHDTAEQDNTELYNADSTVKVLDNKNDKIITLSLVCNYNTYTQIYRYQFCKFLEFGYRFYKEDFMISKLELEVIMGGR</sequence>
<name>A0A1M6L3J4_9CLOT</name>
<organism evidence="1 2">
    <name type="scientific">Hathewaya proteolytica DSM 3090</name>
    <dbReference type="NCBI Taxonomy" id="1121331"/>
    <lineage>
        <taxon>Bacteria</taxon>
        <taxon>Bacillati</taxon>
        <taxon>Bacillota</taxon>
        <taxon>Clostridia</taxon>
        <taxon>Eubacteriales</taxon>
        <taxon>Clostridiaceae</taxon>
        <taxon>Hathewaya</taxon>
    </lineage>
</organism>
<dbReference type="STRING" id="1121331.SAMN02745248_00608"/>
<dbReference type="EMBL" id="FRAD01000005">
    <property type="protein sequence ID" value="SHJ65767.1"/>
    <property type="molecule type" value="Genomic_DNA"/>
</dbReference>
<dbReference type="Proteomes" id="UP000183952">
    <property type="component" value="Unassembled WGS sequence"/>
</dbReference>
<evidence type="ECO:0000313" key="1">
    <source>
        <dbReference type="EMBL" id="SHJ65767.1"/>
    </source>
</evidence>
<keyword evidence="2" id="KW-1185">Reference proteome</keyword>
<evidence type="ECO:0000313" key="2">
    <source>
        <dbReference type="Proteomes" id="UP000183952"/>
    </source>
</evidence>
<reference evidence="1 2" key="1">
    <citation type="submission" date="2016-11" db="EMBL/GenBank/DDBJ databases">
        <authorList>
            <person name="Jaros S."/>
            <person name="Januszkiewicz K."/>
            <person name="Wedrychowicz H."/>
        </authorList>
    </citation>
    <scope>NUCLEOTIDE SEQUENCE [LARGE SCALE GENOMIC DNA]</scope>
    <source>
        <strain evidence="1 2">DSM 3090</strain>
    </source>
</reference>
<proteinExistence type="predicted"/>